<proteinExistence type="inferred from homology"/>
<dbReference type="Proteomes" id="UP000178377">
    <property type="component" value="Unassembled WGS sequence"/>
</dbReference>
<gene>
    <name evidence="6" type="ORF">A2722_03210</name>
</gene>
<dbReference type="InterPro" id="IPR033655">
    <property type="entry name" value="TGS_RelA/SpoT"/>
</dbReference>
<reference evidence="6 7" key="1">
    <citation type="journal article" date="2016" name="Nat. Commun.">
        <title>Thousands of microbial genomes shed light on interconnected biogeochemical processes in an aquifer system.</title>
        <authorList>
            <person name="Anantharaman K."/>
            <person name="Brown C.T."/>
            <person name="Hug L.A."/>
            <person name="Sharon I."/>
            <person name="Castelle C.J."/>
            <person name="Probst A.J."/>
            <person name="Thomas B.C."/>
            <person name="Singh A."/>
            <person name="Wilkins M.J."/>
            <person name="Karaoz U."/>
            <person name="Brodie E.L."/>
            <person name="Williams K.H."/>
            <person name="Hubbard S.S."/>
            <person name="Banfield J.F."/>
        </authorList>
    </citation>
    <scope>NUCLEOTIDE SEQUENCE [LARGE SCALE GENOMIC DNA]</scope>
</reference>
<dbReference type="InterPro" id="IPR006674">
    <property type="entry name" value="HD_domain"/>
</dbReference>
<protein>
    <recommendedName>
        <fullName evidence="8">TGS domain-containing protein</fullName>
    </recommendedName>
</protein>
<dbReference type="GO" id="GO:0005886">
    <property type="term" value="C:plasma membrane"/>
    <property type="evidence" value="ECO:0007669"/>
    <property type="project" value="TreeGrafter"/>
</dbReference>
<dbReference type="CDD" id="cd05399">
    <property type="entry name" value="NT_Rel-Spo_like"/>
    <property type="match status" value="1"/>
</dbReference>
<accession>A0A1F5PKF1</accession>
<feature type="domain" description="TGS" evidence="5">
    <location>
        <begin position="390"/>
        <end position="451"/>
    </location>
</feature>
<dbReference type="SMART" id="SM00471">
    <property type="entry name" value="HDc"/>
    <property type="match status" value="1"/>
</dbReference>
<comment type="function">
    <text evidence="3">In eubacteria ppGpp (guanosine 3'-diphosphate 5'-diphosphate) is a mediator of the stringent response that coordinates a variety of cellular activities in response to changes in nutritional abundance.</text>
</comment>
<dbReference type="PROSITE" id="PS51880">
    <property type="entry name" value="TGS"/>
    <property type="match status" value="1"/>
</dbReference>
<dbReference type="FunFam" id="1.10.3210.10:FF:000001">
    <property type="entry name" value="GTP pyrophosphokinase RelA"/>
    <property type="match status" value="1"/>
</dbReference>
<comment type="similarity">
    <text evidence="3">Belongs to the relA/spoT family.</text>
</comment>
<dbReference type="AlphaFoldDB" id="A0A1F5PKF1"/>
<name>A0A1F5PKF1_9BACT</name>
<dbReference type="SUPFAM" id="SSF81271">
    <property type="entry name" value="TGS-like"/>
    <property type="match status" value="1"/>
</dbReference>
<dbReference type="CDD" id="cd01668">
    <property type="entry name" value="TGS_RSH"/>
    <property type="match status" value="1"/>
</dbReference>
<comment type="pathway">
    <text evidence="1">Purine metabolism.</text>
</comment>
<dbReference type="Gene3D" id="3.30.460.10">
    <property type="entry name" value="Beta Polymerase, domain 2"/>
    <property type="match status" value="1"/>
</dbReference>
<keyword evidence="2" id="KW-0694">RNA-binding</keyword>
<evidence type="ECO:0000256" key="3">
    <source>
        <dbReference type="RuleBase" id="RU003847"/>
    </source>
</evidence>
<comment type="caution">
    <text evidence="6">The sequence shown here is derived from an EMBL/GenBank/DDBJ whole genome shotgun (WGS) entry which is preliminary data.</text>
</comment>
<dbReference type="Pfam" id="PF13328">
    <property type="entry name" value="HD_4"/>
    <property type="match status" value="1"/>
</dbReference>
<dbReference type="PANTHER" id="PTHR21262">
    <property type="entry name" value="GUANOSINE-3',5'-BIS DIPHOSPHATE 3'-PYROPHOSPHOHYDROLASE"/>
    <property type="match status" value="1"/>
</dbReference>
<evidence type="ECO:0000313" key="7">
    <source>
        <dbReference type="Proteomes" id="UP000178377"/>
    </source>
</evidence>
<dbReference type="InterPro" id="IPR043519">
    <property type="entry name" value="NT_sf"/>
</dbReference>
<dbReference type="SUPFAM" id="SSF109604">
    <property type="entry name" value="HD-domain/PDEase-like"/>
    <property type="match status" value="1"/>
</dbReference>
<evidence type="ECO:0000259" key="4">
    <source>
        <dbReference type="PROSITE" id="PS51831"/>
    </source>
</evidence>
<dbReference type="NCBIfam" id="TIGR00691">
    <property type="entry name" value="spoT_relA"/>
    <property type="match status" value="1"/>
</dbReference>
<evidence type="ECO:0000256" key="1">
    <source>
        <dbReference type="ARBA" id="ARBA00025704"/>
    </source>
</evidence>
<dbReference type="FunFam" id="3.10.20.30:FF:000002">
    <property type="entry name" value="GTP pyrophosphokinase (RelA/SpoT)"/>
    <property type="match status" value="1"/>
</dbReference>
<feature type="domain" description="HD" evidence="4">
    <location>
        <begin position="42"/>
        <end position="142"/>
    </location>
</feature>
<dbReference type="InterPro" id="IPR007685">
    <property type="entry name" value="RelA_SpoT"/>
</dbReference>
<dbReference type="EMBL" id="MFEO01000013">
    <property type="protein sequence ID" value="OGE90425.1"/>
    <property type="molecule type" value="Genomic_DNA"/>
</dbReference>
<dbReference type="SUPFAM" id="SSF81301">
    <property type="entry name" value="Nucleotidyltransferase"/>
    <property type="match status" value="1"/>
</dbReference>
<dbReference type="Gene3D" id="3.10.20.30">
    <property type="match status" value="1"/>
</dbReference>
<evidence type="ECO:0000259" key="5">
    <source>
        <dbReference type="PROSITE" id="PS51880"/>
    </source>
</evidence>
<dbReference type="PROSITE" id="PS51831">
    <property type="entry name" value="HD"/>
    <property type="match status" value="1"/>
</dbReference>
<organism evidence="6 7">
    <name type="scientific">Candidatus Doudnabacteria bacterium RIFCSPHIGHO2_01_FULL_50_11</name>
    <dbReference type="NCBI Taxonomy" id="1817828"/>
    <lineage>
        <taxon>Bacteria</taxon>
        <taxon>Candidatus Doudnaibacteriota</taxon>
    </lineage>
</organism>
<dbReference type="Pfam" id="PF04607">
    <property type="entry name" value="RelA_SpoT"/>
    <property type="match status" value="1"/>
</dbReference>
<evidence type="ECO:0008006" key="8">
    <source>
        <dbReference type="Google" id="ProtNLM"/>
    </source>
</evidence>
<dbReference type="InterPro" id="IPR004095">
    <property type="entry name" value="TGS"/>
</dbReference>
<dbReference type="GO" id="GO:0015969">
    <property type="term" value="P:guanosine tetraphosphate metabolic process"/>
    <property type="evidence" value="ECO:0007669"/>
    <property type="project" value="InterPro"/>
</dbReference>
<dbReference type="STRING" id="1817828.A2722_03210"/>
<dbReference type="InterPro" id="IPR012675">
    <property type="entry name" value="Beta-grasp_dom_sf"/>
</dbReference>
<sequence length="499" mass="57906">MTIQELIRTNKIKPQDQKLIRDAFEFARTAHQGQKRKSGEDYVQHSLFTANHLASWGIDPVTIAASMLHDVPENTKTSLDDVRKKFGEEITFLVLGVTKLGRIKLRNQKDPAYVETLKRMVLAMAEDIRVVLIKLADRLHNMETLSSLPREKQERVARETLEIYASLAARLGMGEVRGKLEDLAFPIVFPKEYNRLVEEIRPRLESAQKYIPLAQREIHRILQLHKIPFSSIEGRSKHLFSLFQKLQRQEYGMDLSKVYDLIALRIITDTVEHCYAILGIIHQYYKPIRGRIKDYIAVPKPNGYKSLHTTVFGPERRFVEIQIRTQEMHEEAEYGIASHWAYAEHGKPKRGISVNQRQLEWVRQLREWQRESTDKPEEFIESLRIDFFKNRIFIFTPKGDVKDLPEGATSIDFAFSVHSELGLHCGGAKINGKLERLDTKLKNGDVVEIVEDKKLKVSRDWLAIAVTSNARGKIRGWLHKNEEGLISRWTPEFIKKRKK</sequence>
<dbReference type="SMART" id="SM00954">
    <property type="entry name" value="RelA_SpoT"/>
    <property type="match status" value="1"/>
</dbReference>
<dbReference type="InterPro" id="IPR003607">
    <property type="entry name" value="HD/PDEase_dom"/>
</dbReference>
<dbReference type="Gene3D" id="1.10.3210.10">
    <property type="entry name" value="Hypothetical protein af1432"/>
    <property type="match status" value="1"/>
</dbReference>
<dbReference type="GO" id="GO:0003723">
    <property type="term" value="F:RNA binding"/>
    <property type="evidence" value="ECO:0007669"/>
    <property type="project" value="UniProtKB-KW"/>
</dbReference>
<dbReference type="PANTHER" id="PTHR21262:SF31">
    <property type="entry name" value="GTP PYROPHOSPHOKINASE"/>
    <property type="match status" value="1"/>
</dbReference>
<dbReference type="Pfam" id="PF02824">
    <property type="entry name" value="TGS"/>
    <property type="match status" value="1"/>
</dbReference>
<dbReference type="InterPro" id="IPR012676">
    <property type="entry name" value="TGS-like"/>
</dbReference>
<dbReference type="PROSITE" id="PS50889">
    <property type="entry name" value="S4"/>
    <property type="match status" value="1"/>
</dbReference>
<evidence type="ECO:0000313" key="6">
    <source>
        <dbReference type="EMBL" id="OGE90425.1"/>
    </source>
</evidence>
<dbReference type="InterPro" id="IPR004811">
    <property type="entry name" value="RelA/Spo_fam"/>
</dbReference>
<evidence type="ECO:0000256" key="2">
    <source>
        <dbReference type="PROSITE-ProRule" id="PRU00182"/>
    </source>
</evidence>